<comment type="subcellular location">
    <subcellularLocation>
        <location evidence="1">Membrane</location>
        <topology evidence="1">Single-pass membrane protein</topology>
    </subcellularLocation>
</comment>
<name>A0AA88W5P1_9ASTE</name>
<gene>
    <name evidence="10" type="ORF">RJ639_006415</name>
</gene>
<protein>
    <submittedName>
        <fullName evidence="10">Uncharacterized protein</fullName>
    </submittedName>
</protein>
<reference evidence="10" key="1">
    <citation type="submission" date="2022-12" db="EMBL/GenBank/DDBJ databases">
        <title>Draft genome assemblies for two species of Escallonia (Escalloniales).</title>
        <authorList>
            <person name="Chanderbali A."/>
            <person name="Dervinis C."/>
            <person name="Anghel I."/>
            <person name="Soltis D."/>
            <person name="Soltis P."/>
            <person name="Zapata F."/>
        </authorList>
    </citation>
    <scope>NUCLEOTIDE SEQUENCE</scope>
    <source>
        <strain evidence="10">UCBG64.0493</strain>
        <tissue evidence="10">Leaf</tissue>
    </source>
</reference>
<keyword evidence="5" id="KW-1133">Transmembrane helix</keyword>
<dbReference type="Proteomes" id="UP001188597">
    <property type="component" value="Unassembled WGS sequence"/>
</dbReference>
<dbReference type="Gene3D" id="1.10.630.10">
    <property type="entry name" value="Cytochrome P450"/>
    <property type="match status" value="1"/>
</dbReference>
<accession>A0AA88W5P1</accession>
<dbReference type="GO" id="GO:0020037">
    <property type="term" value="F:heme binding"/>
    <property type="evidence" value="ECO:0007669"/>
    <property type="project" value="InterPro"/>
</dbReference>
<dbReference type="SUPFAM" id="SSF48264">
    <property type="entry name" value="Cytochrome P450"/>
    <property type="match status" value="1"/>
</dbReference>
<evidence type="ECO:0000256" key="7">
    <source>
        <dbReference type="ARBA" id="ARBA00023004"/>
    </source>
</evidence>
<keyword evidence="7" id="KW-0408">Iron</keyword>
<sequence length="131" mass="14828">MEIEGQGSDFMDMMLSLLGRDGMLHGHKTEDIVKAIVLVQSAKGDRYPCWARKMGARIRYKELGIPPSHFLGNNATVPCWSSLVPREAMEDCYVAGYYVTKGTRLLVNAWKLHPDPNTWIDPCEFQPEISK</sequence>
<dbReference type="InterPro" id="IPR050651">
    <property type="entry name" value="Plant_Cytochrome_P450_Monoox"/>
</dbReference>
<dbReference type="InterPro" id="IPR036396">
    <property type="entry name" value="Cyt_P450_sf"/>
</dbReference>
<dbReference type="GO" id="GO:0004497">
    <property type="term" value="F:monooxygenase activity"/>
    <property type="evidence" value="ECO:0007669"/>
    <property type="project" value="UniProtKB-KW"/>
</dbReference>
<comment type="caution">
    <text evidence="10">The sequence shown here is derived from an EMBL/GenBank/DDBJ whole genome shotgun (WGS) entry which is preliminary data.</text>
</comment>
<keyword evidence="9" id="KW-0472">Membrane</keyword>
<evidence type="ECO:0000256" key="1">
    <source>
        <dbReference type="ARBA" id="ARBA00004167"/>
    </source>
</evidence>
<keyword evidence="6" id="KW-0560">Oxidoreductase</keyword>
<dbReference type="GO" id="GO:0016020">
    <property type="term" value="C:membrane"/>
    <property type="evidence" value="ECO:0007669"/>
    <property type="project" value="UniProtKB-SubCell"/>
</dbReference>
<keyword evidence="11" id="KW-1185">Reference proteome</keyword>
<organism evidence="10 11">
    <name type="scientific">Escallonia herrerae</name>
    <dbReference type="NCBI Taxonomy" id="1293975"/>
    <lineage>
        <taxon>Eukaryota</taxon>
        <taxon>Viridiplantae</taxon>
        <taxon>Streptophyta</taxon>
        <taxon>Embryophyta</taxon>
        <taxon>Tracheophyta</taxon>
        <taxon>Spermatophyta</taxon>
        <taxon>Magnoliopsida</taxon>
        <taxon>eudicotyledons</taxon>
        <taxon>Gunneridae</taxon>
        <taxon>Pentapetalae</taxon>
        <taxon>asterids</taxon>
        <taxon>campanulids</taxon>
        <taxon>Escalloniales</taxon>
        <taxon>Escalloniaceae</taxon>
        <taxon>Escallonia</taxon>
    </lineage>
</organism>
<evidence type="ECO:0000313" key="10">
    <source>
        <dbReference type="EMBL" id="KAK3017465.1"/>
    </source>
</evidence>
<dbReference type="AlphaFoldDB" id="A0AA88W5P1"/>
<evidence type="ECO:0000256" key="8">
    <source>
        <dbReference type="ARBA" id="ARBA00023033"/>
    </source>
</evidence>
<proteinExistence type="predicted"/>
<dbReference type="PANTHER" id="PTHR47947:SF1">
    <property type="entry name" value="CYTOCHROME P450 82E3"/>
    <property type="match status" value="1"/>
</dbReference>
<evidence type="ECO:0000256" key="3">
    <source>
        <dbReference type="ARBA" id="ARBA00022692"/>
    </source>
</evidence>
<dbReference type="GO" id="GO:0016705">
    <property type="term" value="F:oxidoreductase activity, acting on paired donors, with incorporation or reduction of molecular oxygen"/>
    <property type="evidence" value="ECO:0007669"/>
    <property type="project" value="InterPro"/>
</dbReference>
<dbReference type="Pfam" id="PF00067">
    <property type="entry name" value="p450"/>
    <property type="match status" value="1"/>
</dbReference>
<evidence type="ECO:0000313" key="11">
    <source>
        <dbReference type="Proteomes" id="UP001188597"/>
    </source>
</evidence>
<dbReference type="EMBL" id="JAVXUP010001001">
    <property type="protein sequence ID" value="KAK3017465.1"/>
    <property type="molecule type" value="Genomic_DNA"/>
</dbReference>
<dbReference type="InterPro" id="IPR001128">
    <property type="entry name" value="Cyt_P450"/>
</dbReference>
<evidence type="ECO:0000256" key="6">
    <source>
        <dbReference type="ARBA" id="ARBA00023002"/>
    </source>
</evidence>
<evidence type="ECO:0000256" key="5">
    <source>
        <dbReference type="ARBA" id="ARBA00022989"/>
    </source>
</evidence>
<dbReference type="GO" id="GO:0005506">
    <property type="term" value="F:iron ion binding"/>
    <property type="evidence" value="ECO:0007669"/>
    <property type="project" value="InterPro"/>
</dbReference>
<evidence type="ECO:0000256" key="9">
    <source>
        <dbReference type="ARBA" id="ARBA00023136"/>
    </source>
</evidence>
<dbReference type="PANTHER" id="PTHR47947">
    <property type="entry name" value="CYTOCHROME P450 82C3-RELATED"/>
    <property type="match status" value="1"/>
</dbReference>
<evidence type="ECO:0000256" key="4">
    <source>
        <dbReference type="ARBA" id="ARBA00022723"/>
    </source>
</evidence>
<keyword evidence="2" id="KW-0349">Heme</keyword>
<evidence type="ECO:0000256" key="2">
    <source>
        <dbReference type="ARBA" id="ARBA00022617"/>
    </source>
</evidence>
<keyword evidence="3" id="KW-0812">Transmembrane</keyword>
<keyword evidence="4" id="KW-0479">Metal-binding</keyword>
<keyword evidence="8" id="KW-0503">Monooxygenase</keyword>